<organism evidence="2 3">
    <name type="scientific">Allacma fusca</name>
    <dbReference type="NCBI Taxonomy" id="39272"/>
    <lineage>
        <taxon>Eukaryota</taxon>
        <taxon>Metazoa</taxon>
        <taxon>Ecdysozoa</taxon>
        <taxon>Arthropoda</taxon>
        <taxon>Hexapoda</taxon>
        <taxon>Collembola</taxon>
        <taxon>Symphypleona</taxon>
        <taxon>Sminthuridae</taxon>
        <taxon>Allacma</taxon>
    </lineage>
</organism>
<dbReference type="Proteomes" id="UP000708208">
    <property type="component" value="Unassembled WGS sequence"/>
</dbReference>
<evidence type="ECO:0000313" key="3">
    <source>
        <dbReference type="Proteomes" id="UP000708208"/>
    </source>
</evidence>
<comment type="caution">
    <text evidence="2">The sequence shown here is derived from an EMBL/GenBank/DDBJ whole genome shotgun (WGS) entry which is preliminary data.</text>
</comment>
<name>A0A8J2P7J9_9HEXA</name>
<proteinExistence type="predicted"/>
<evidence type="ECO:0000313" key="2">
    <source>
        <dbReference type="EMBL" id="CAG7817646.1"/>
    </source>
</evidence>
<sequence length="184" mass="20337">MKLTIGPDPAAVDINFHFFETLAYGVDPESRLTIRIQRLLKIMVISLIIVDISHGVSSGRDRILTTKKNMEIKRIHASGPIRQETVFAARGPRHPTPIRVIDASSKIRTIRMASPECGKGMSQSMATPIPGTKINVIIQNCPGQPLNTKAVIDEVPVLGKKTTPELSNLGLPSSRQKRSFHQQW</sequence>
<feature type="compositionally biased region" description="Polar residues" evidence="1">
    <location>
        <begin position="164"/>
        <end position="174"/>
    </location>
</feature>
<accession>A0A8J2P7J9</accession>
<dbReference type="AlphaFoldDB" id="A0A8J2P7J9"/>
<reference evidence="2" key="1">
    <citation type="submission" date="2021-06" db="EMBL/GenBank/DDBJ databases">
        <authorList>
            <person name="Hodson N. C."/>
            <person name="Mongue J. A."/>
            <person name="Jaron S. K."/>
        </authorList>
    </citation>
    <scope>NUCLEOTIDE SEQUENCE</scope>
</reference>
<evidence type="ECO:0000256" key="1">
    <source>
        <dbReference type="SAM" id="MobiDB-lite"/>
    </source>
</evidence>
<keyword evidence="3" id="KW-1185">Reference proteome</keyword>
<feature type="region of interest" description="Disordered" evidence="1">
    <location>
        <begin position="162"/>
        <end position="184"/>
    </location>
</feature>
<dbReference type="EMBL" id="CAJVCH010399452">
    <property type="protein sequence ID" value="CAG7817646.1"/>
    <property type="molecule type" value="Genomic_DNA"/>
</dbReference>
<gene>
    <name evidence="2" type="ORF">AFUS01_LOCUS28199</name>
</gene>
<feature type="compositionally biased region" description="Basic residues" evidence="1">
    <location>
        <begin position="175"/>
        <end position="184"/>
    </location>
</feature>
<protein>
    <submittedName>
        <fullName evidence="2">Uncharacterized protein</fullName>
    </submittedName>
</protein>